<dbReference type="OrthoDB" id="9766104at2"/>
<evidence type="ECO:0000313" key="11">
    <source>
        <dbReference type="EMBL" id="TCZ69938.1"/>
    </source>
</evidence>
<dbReference type="SUPFAM" id="SSF52540">
    <property type="entry name" value="P-loop containing nucleoside triphosphate hydrolases"/>
    <property type="match status" value="2"/>
</dbReference>
<evidence type="ECO:0000313" key="12">
    <source>
        <dbReference type="Proteomes" id="UP000295418"/>
    </source>
</evidence>
<dbReference type="InterPro" id="IPR003439">
    <property type="entry name" value="ABC_transporter-like_ATP-bd"/>
</dbReference>
<comment type="caution">
    <text evidence="11">The sequence shown here is derived from an EMBL/GenBank/DDBJ whole genome shotgun (WGS) entry which is preliminary data.</text>
</comment>
<comment type="similarity">
    <text evidence="2">Belongs to the ABC transporter superfamily. AI-2 autoinducer porter (TC 3.A.1.2.8) family.</text>
</comment>
<dbReference type="AlphaFoldDB" id="A0A4R4E1U8"/>
<evidence type="ECO:0000256" key="2">
    <source>
        <dbReference type="ARBA" id="ARBA00009404"/>
    </source>
</evidence>
<dbReference type="CDD" id="cd03215">
    <property type="entry name" value="ABC_Carb_Monos_II"/>
    <property type="match status" value="1"/>
</dbReference>
<dbReference type="CDD" id="cd03216">
    <property type="entry name" value="ABC_Carb_Monos_I"/>
    <property type="match status" value="1"/>
</dbReference>
<evidence type="ECO:0000256" key="7">
    <source>
        <dbReference type="ARBA" id="ARBA00023747"/>
    </source>
</evidence>
<comment type="subunit">
    <text evidence="3">The complex is composed of two ATP-binding proteins (LsrA), two transmembrane proteins (LsrC and LsrD) and a solute-binding protein (LsrB).</text>
</comment>
<dbReference type="InterPro" id="IPR003593">
    <property type="entry name" value="AAA+_ATPase"/>
</dbReference>
<accession>A0A4R4E1U8</accession>
<comment type="function">
    <text evidence="7">Part of the ABC transporter complex LsrABCD involved in autoinducer 2 (AI-2) import. Responsible for energy coupling to the transport system.</text>
</comment>
<dbReference type="InterPro" id="IPR050107">
    <property type="entry name" value="ABC_carbohydrate_import_ATPase"/>
</dbReference>
<evidence type="ECO:0000256" key="3">
    <source>
        <dbReference type="ARBA" id="ARBA00011262"/>
    </source>
</evidence>
<reference evidence="11 12" key="1">
    <citation type="submission" date="2019-03" db="EMBL/GenBank/DDBJ databases">
        <authorList>
            <person name="Kim M.K.M."/>
        </authorList>
    </citation>
    <scope>NUCLEOTIDE SEQUENCE [LARGE SCALE GENOMIC DNA]</scope>
    <source>
        <strain evidence="11 12">18JY21-1</strain>
    </source>
</reference>
<organism evidence="11 12">
    <name type="scientific">Paenibacillus albiflavus</name>
    <dbReference type="NCBI Taxonomy" id="2545760"/>
    <lineage>
        <taxon>Bacteria</taxon>
        <taxon>Bacillati</taxon>
        <taxon>Bacillota</taxon>
        <taxon>Bacilli</taxon>
        <taxon>Bacillales</taxon>
        <taxon>Paenibacillaceae</taxon>
        <taxon>Paenibacillus</taxon>
    </lineage>
</organism>
<keyword evidence="6 11" id="KW-0067">ATP-binding</keyword>
<proteinExistence type="inferred from homology"/>
<keyword evidence="5" id="KW-0547">Nucleotide-binding</keyword>
<dbReference type="InterPro" id="IPR017871">
    <property type="entry name" value="ABC_transporter-like_CS"/>
</dbReference>
<feature type="domain" description="ABC transporter" evidence="10">
    <location>
        <begin position="254"/>
        <end position="495"/>
    </location>
</feature>
<evidence type="ECO:0000256" key="5">
    <source>
        <dbReference type="ARBA" id="ARBA00022741"/>
    </source>
</evidence>
<sequence length="500" mass="55115">MSKESLLECESIVKSFGDNHVLKGIDLCLHSGEVISIIGGNGAGKSTLMKIIMGIYRADRGKLVLSGKELKNINPSIALSNGVYLVPQEPMLFSNMTVQENILLGLKGKKTENKKKLDSLIEELGWKIDVYRQAMTLSIAEQQLVEILKGIIRESKILILDEPTSSLTFNEIKSLFSVIEDLKSKGVGIIYITHRLNEVFEISTHVVIMRDGKITLKGKVSEFNNELLIKALLPEESKLDVERKLTEEVVEKKGDGHSVLKIENLSGNGFSNVSFDVYSGEILGLAGVVGAGRTELAETIFGRDKVHSGKVSLEGTDITSLPTRKVIESGLNYVPEDRFKNGIFKISDIGMNISSASLRSMGKFFINKNYEGELYLEYKDSFKIKSSSINEEIANLSGGNQQKVVIAKALASIPKILILDEPTRGIDAGAREDVYKIIYKLKSEGVAILLISSDMEEIVQLADRALTMYRGKINAQYVKKEINPENLMSSSFGVTKEVVS</sequence>
<dbReference type="PROSITE" id="PS50893">
    <property type="entry name" value="ABC_TRANSPORTER_2"/>
    <property type="match status" value="2"/>
</dbReference>
<evidence type="ECO:0000259" key="10">
    <source>
        <dbReference type="PROSITE" id="PS50893"/>
    </source>
</evidence>
<dbReference type="EMBL" id="SKFG01000046">
    <property type="protein sequence ID" value="TCZ69938.1"/>
    <property type="molecule type" value="Genomic_DNA"/>
</dbReference>
<keyword evidence="12" id="KW-1185">Reference proteome</keyword>
<evidence type="ECO:0000256" key="8">
    <source>
        <dbReference type="ARBA" id="ARBA00023798"/>
    </source>
</evidence>
<dbReference type="GO" id="GO:0005886">
    <property type="term" value="C:plasma membrane"/>
    <property type="evidence" value="ECO:0007669"/>
    <property type="project" value="UniProtKB-SubCell"/>
</dbReference>
<dbReference type="SMART" id="SM00382">
    <property type="entry name" value="AAA"/>
    <property type="match status" value="2"/>
</dbReference>
<dbReference type="EC" id="7.6.2.13" evidence="8"/>
<comment type="catalytic activity">
    <reaction evidence="9">
        <text>ATP + H2O + (2R,4S)-2-methyl-2,3,3,4-tetrahydroxytetrahydrofuran-[AI-2-binding protein]Side 1 = ADP + phosphate + (2R,4S)-2-methyl-2,3,3,4-tetrahydroxytetrahydrofuranSide 2 + [AI-2-binding protein]Side 1.</text>
        <dbReference type="EC" id="7.6.2.13"/>
    </reaction>
</comment>
<gene>
    <name evidence="11" type="ORF">E0485_23475</name>
</gene>
<dbReference type="GO" id="GO:0005524">
    <property type="term" value="F:ATP binding"/>
    <property type="evidence" value="ECO:0007669"/>
    <property type="project" value="UniProtKB-KW"/>
</dbReference>
<dbReference type="GO" id="GO:0016887">
    <property type="term" value="F:ATP hydrolysis activity"/>
    <property type="evidence" value="ECO:0007669"/>
    <property type="project" value="InterPro"/>
</dbReference>
<evidence type="ECO:0000256" key="9">
    <source>
        <dbReference type="ARBA" id="ARBA00034076"/>
    </source>
</evidence>
<dbReference type="RefSeq" id="WP_132420487.1">
    <property type="nucleotide sequence ID" value="NZ_SKFG01000046.1"/>
</dbReference>
<dbReference type="PANTHER" id="PTHR43790:SF2">
    <property type="entry name" value="AUTOINDUCER 2 IMPORT ATP-BINDING PROTEIN LSRA"/>
    <property type="match status" value="1"/>
</dbReference>
<feature type="domain" description="ABC transporter" evidence="10">
    <location>
        <begin position="7"/>
        <end position="236"/>
    </location>
</feature>
<dbReference type="InterPro" id="IPR027417">
    <property type="entry name" value="P-loop_NTPase"/>
</dbReference>
<dbReference type="Pfam" id="PF00005">
    <property type="entry name" value="ABC_tran"/>
    <property type="match status" value="2"/>
</dbReference>
<dbReference type="PANTHER" id="PTHR43790">
    <property type="entry name" value="CARBOHYDRATE TRANSPORT ATP-BINDING PROTEIN MG119-RELATED"/>
    <property type="match status" value="1"/>
</dbReference>
<evidence type="ECO:0000256" key="6">
    <source>
        <dbReference type="ARBA" id="ARBA00022840"/>
    </source>
</evidence>
<dbReference type="Proteomes" id="UP000295418">
    <property type="component" value="Unassembled WGS sequence"/>
</dbReference>
<name>A0A4R4E1U8_9BACL</name>
<comment type="subcellular location">
    <subcellularLocation>
        <location evidence="1">Cell inner membrane</location>
        <topology evidence="1">Peripheral membrane protein</topology>
    </subcellularLocation>
</comment>
<protein>
    <recommendedName>
        <fullName evidence="4">Autoinducer 2 import ATP-binding protein LsrA</fullName>
        <ecNumber evidence="8">7.6.2.13</ecNumber>
    </recommendedName>
</protein>
<dbReference type="Gene3D" id="3.40.50.300">
    <property type="entry name" value="P-loop containing nucleotide triphosphate hydrolases"/>
    <property type="match status" value="2"/>
</dbReference>
<dbReference type="PROSITE" id="PS00211">
    <property type="entry name" value="ABC_TRANSPORTER_1"/>
    <property type="match status" value="1"/>
</dbReference>
<evidence type="ECO:0000256" key="4">
    <source>
        <dbReference type="ARBA" id="ARBA00019459"/>
    </source>
</evidence>
<evidence type="ECO:0000256" key="1">
    <source>
        <dbReference type="ARBA" id="ARBA00004417"/>
    </source>
</evidence>